<comment type="caution">
    <text evidence="2">The sequence shown here is derived from an EMBL/GenBank/DDBJ whole genome shotgun (WGS) entry which is preliminary data.</text>
</comment>
<feature type="transmembrane region" description="Helical" evidence="1">
    <location>
        <begin position="166"/>
        <end position="183"/>
    </location>
</feature>
<gene>
    <name evidence="2" type="ORF">HDA43_003351</name>
</gene>
<keyword evidence="1" id="KW-0812">Transmembrane</keyword>
<proteinExistence type="predicted"/>
<dbReference type="EMBL" id="JACCCO010000001">
    <property type="protein sequence ID" value="NYF41192.1"/>
    <property type="molecule type" value="Genomic_DNA"/>
</dbReference>
<accession>A0A852UV49</accession>
<organism evidence="2 3">
    <name type="scientific">Streptosporangium sandarakinum</name>
    <dbReference type="NCBI Taxonomy" id="1260955"/>
    <lineage>
        <taxon>Bacteria</taxon>
        <taxon>Bacillati</taxon>
        <taxon>Actinomycetota</taxon>
        <taxon>Actinomycetes</taxon>
        <taxon>Streptosporangiales</taxon>
        <taxon>Streptosporangiaceae</taxon>
        <taxon>Streptosporangium</taxon>
    </lineage>
</organism>
<feature type="transmembrane region" description="Helical" evidence="1">
    <location>
        <begin position="209"/>
        <end position="233"/>
    </location>
</feature>
<sequence length="234" mass="25539">MTPFPARMRSGWRIAGLAVRIVLLVVLLAGALVAALSSAPTARTRAEFRAAVTAGRVSAVLYRQRDSLIQEVRWSEGPLVWHQVEDTPVHRDRPGYTAAEFWAEISGVPLKAVSSFGDRSDPSGFLPDWLFRGLRYGGVPWAAFAWGIAFLIMLGSTPRLGSRWAWIWLFTVGQVGAIGFLLLEPRPLWYRADRQPTPVVRMSGGQGCLMSVGLAITAVLAAMGVGLLARLLLD</sequence>
<protein>
    <submittedName>
        <fullName evidence="2">Uncharacterized protein</fullName>
    </submittedName>
</protein>
<keyword evidence="1" id="KW-1133">Transmembrane helix</keyword>
<reference evidence="2 3" key="1">
    <citation type="submission" date="2020-07" db="EMBL/GenBank/DDBJ databases">
        <title>Sequencing the genomes of 1000 actinobacteria strains.</title>
        <authorList>
            <person name="Klenk H.-P."/>
        </authorList>
    </citation>
    <scope>NUCLEOTIDE SEQUENCE [LARGE SCALE GENOMIC DNA]</scope>
    <source>
        <strain evidence="2 3">DSM 45763</strain>
    </source>
</reference>
<evidence type="ECO:0000313" key="2">
    <source>
        <dbReference type="EMBL" id="NYF41192.1"/>
    </source>
</evidence>
<dbReference type="RefSeq" id="WP_179821770.1">
    <property type="nucleotide sequence ID" value="NZ_JACCCO010000001.1"/>
</dbReference>
<keyword evidence="1" id="KW-0472">Membrane</keyword>
<dbReference type="AlphaFoldDB" id="A0A852UV49"/>
<evidence type="ECO:0000313" key="3">
    <source>
        <dbReference type="Proteomes" id="UP000576393"/>
    </source>
</evidence>
<name>A0A852UV49_9ACTN</name>
<keyword evidence="3" id="KW-1185">Reference proteome</keyword>
<feature type="transmembrane region" description="Helical" evidence="1">
    <location>
        <begin position="134"/>
        <end position="154"/>
    </location>
</feature>
<dbReference type="Proteomes" id="UP000576393">
    <property type="component" value="Unassembled WGS sequence"/>
</dbReference>
<evidence type="ECO:0000256" key="1">
    <source>
        <dbReference type="SAM" id="Phobius"/>
    </source>
</evidence>